<evidence type="ECO:0000313" key="2">
    <source>
        <dbReference type="Proteomes" id="UP000034753"/>
    </source>
</evidence>
<dbReference type="EMBL" id="LCBN01000055">
    <property type="protein sequence ID" value="KKS12273.1"/>
    <property type="molecule type" value="Genomic_DNA"/>
</dbReference>
<name>A0A0G0ZGZ1_9BACT</name>
<dbReference type="InterPro" id="IPR027417">
    <property type="entry name" value="P-loop_NTPase"/>
</dbReference>
<gene>
    <name evidence="1" type="ORF">UU67_C0055G0008</name>
</gene>
<reference evidence="1 2" key="1">
    <citation type="journal article" date="2015" name="Nature">
        <title>rRNA introns, odd ribosomes, and small enigmatic genomes across a large radiation of phyla.</title>
        <authorList>
            <person name="Brown C.T."/>
            <person name="Hug L.A."/>
            <person name="Thomas B.C."/>
            <person name="Sharon I."/>
            <person name="Castelle C.J."/>
            <person name="Singh A."/>
            <person name="Wilkins M.J."/>
            <person name="Williams K.H."/>
            <person name="Banfield J.F."/>
        </authorList>
    </citation>
    <scope>NUCLEOTIDE SEQUENCE [LARGE SCALE GENOMIC DNA]</scope>
</reference>
<dbReference type="GO" id="GO:0009236">
    <property type="term" value="P:cobalamin biosynthetic process"/>
    <property type="evidence" value="ECO:0007669"/>
    <property type="project" value="InterPro"/>
</dbReference>
<accession>A0A0G0ZGZ1</accession>
<dbReference type="Pfam" id="PF02572">
    <property type="entry name" value="CobA_CobO_BtuR"/>
    <property type="match status" value="1"/>
</dbReference>
<protein>
    <submittedName>
        <fullName evidence="1">Cob(I)alamin adenosyltransferase</fullName>
    </submittedName>
</protein>
<dbReference type="Gene3D" id="3.40.50.300">
    <property type="entry name" value="P-loop containing nucleotide triphosphate hydrolases"/>
    <property type="match status" value="1"/>
</dbReference>
<dbReference type="PANTHER" id="PTHR46638:SF1">
    <property type="entry name" value="CORRINOID ADENOSYLTRANSFERASE"/>
    <property type="match status" value="1"/>
</dbReference>
<dbReference type="GO" id="GO:0008817">
    <property type="term" value="F:corrinoid adenosyltransferase activity"/>
    <property type="evidence" value="ECO:0007669"/>
    <property type="project" value="InterPro"/>
</dbReference>
<dbReference type="GO" id="GO:0005524">
    <property type="term" value="F:ATP binding"/>
    <property type="evidence" value="ECO:0007669"/>
    <property type="project" value="InterPro"/>
</dbReference>
<dbReference type="Proteomes" id="UP000034753">
    <property type="component" value="Unassembled WGS sequence"/>
</dbReference>
<comment type="caution">
    <text evidence="1">The sequence shown here is derived from an EMBL/GenBank/DDBJ whole genome shotgun (WGS) entry which is preliminary data.</text>
</comment>
<dbReference type="AlphaFoldDB" id="A0A0G0ZGZ1"/>
<sequence length="108" mass="12000">MGILGDKFLPAEHKRTAQETFKKLYKETVSGKWDIVIADEILGALKCKFLLLPQVLDLIKNKPGELDIVLTGRGAPKAVIAKADLVTEMKSIKHPYEKNIPAKKGIDF</sequence>
<dbReference type="SUPFAM" id="SSF52540">
    <property type="entry name" value="P-loop containing nucleoside triphosphate hydrolases"/>
    <property type="match status" value="1"/>
</dbReference>
<dbReference type="InterPro" id="IPR003724">
    <property type="entry name" value="CblAdoTrfase_CobA"/>
</dbReference>
<organism evidence="1 2">
    <name type="scientific">Candidatus Daviesbacteria bacterium GW2011_GWB1_41_5</name>
    <dbReference type="NCBI Taxonomy" id="1618429"/>
    <lineage>
        <taxon>Bacteria</taxon>
        <taxon>Candidatus Daviesiibacteriota</taxon>
    </lineage>
</organism>
<evidence type="ECO:0000313" key="1">
    <source>
        <dbReference type="EMBL" id="KKS12273.1"/>
    </source>
</evidence>
<proteinExistence type="predicted"/>
<dbReference type="PANTHER" id="PTHR46638">
    <property type="entry name" value="CORRINOID ADENOSYLTRANSFERASE"/>
    <property type="match status" value="1"/>
</dbReference>
<keyword evidence="1" id="KW-0808">Transferase</keyword>